<feature type="transmembrane region" description="Helical" evidence="8">
    <location>
        <begin position="353"/>
        <end position="378"/>
    </location>
</feature>
<gene>
    <name evidence="10" type="ORF">V1264_014665</name>
</gene>
<evidence type="ECO:0000256" key="3">
    <source>
        <dbReference type="ARBA" id="ARBA00022692"/>
    </source>
</evidence>
<feature type="domain" description="Major facilitator superfamily (MFS) profile" evidence="9">
    <location>
        <begin position="25"/>
        <end position="445"/>
    </location>
</feature>
<keyword evidence="5 8" id="KW-0472">Membrane</keyword>
<evidence type="ECO:0000259" key="9">
    <source>
        <dbReference type="PROSITE" id="PS50850"/>
    </source>
</evidence>
<dbReference type="PROSITE" id="PS50850">
    <property type="entry name" value="MFS"/>
    <property type="match status" value="1"/>
</dbReference>
<keyword evidence="2" id="KW-1003">Cell membrane</keyword>
<dbReference type="PROSITE" id="PS00216">
    <property type="entry name" value="SUGAR_TRANSPORT_1"/>
    <property type="match status" value="1"/>
</dbReference>
<feature type="transmembrane region" description="Helical" evidence="8">
    <location>
        <begin position="62"/>
        <end position="83"/>
    </location>
</feature>
<dbReference type="Proteomes" id="UP001374579">
    <property type="component" value="Unassembled WGS sequence"/>
</dbReference>
<keyword evidence="3 8" id="KW-0812">Transmembrane</keyword>
<dbReference type="SUPFAM" id="SSF103473">
    <property type="entry name" value="MFS general substrate transporter"/>
    <property type="match status" value="1"/>
</dbReference>
<dbReference type="CDD" id="cd17358">
    <property type="entry name" value="MFS_GLUT6_8_Class3_like"/>
    <property type="match status" value="1"/>
</dbReference>
<evidence type="ECO:0000313" key="10">
    <source>
        <dbReference type="EMBL" id="KAK7110857.1"/>
    </source>
</evidence>
<comment type="subcellular location">
    <subcellularLocation>
        <location evidence="1">Cell membrane</location>
        <topology evidence="1">Multi-pass membrane protein</topology>
    </subcellularLocation>
</comment>
<keyword evidence="4 8" id="KW-1133">Transmembrane helix</keyword>
<feature type="transmembrane region" description="Helical" evidence="8">
    <location>
        <begin position="289"/>
        <end position="311"/>
    </location>
</feature>
<comment type="caution">
    <text evidence="10">The sequence shown here is derived from an EMBL/GenBank/DDBJ whole genome shotgun (WGS) entry which is preliminary data.</text>
</comment>
<evidence type="ECO:0000313" key="11">
    <source>
        <dbReference type="Proteomes" id="UP001374579"/>
    </source>
</evidence>
<dbReference type="InterPro" id="IPR005829">
    <property type="entry name" value="Sugar_transporter_CS"/>
</dbReference>
<evidence type="ECO:0000256" key="1">
    <source>
        <dbReference type="ARBA" id="ARBA00004651"/>
    </source>
</evidence>
<keyword evidence="6" id="KW-0325">Glycoprotein</keyword>
<evidence type="ECO:0000256" key="6">
    <source>
        <dbReference type="ARBA" id="ARBA00023180"/>
    </source>
</evidence>
<dbReference type="Gene3D" id="1.20.1250.20">
    <property type="entry name" value="MFS general substrate transporter like domains"/>
    <property type="match status" value="1"/>
</dbReference>
<dbReference type="InterPro" id="IPR044775">
    <property type="entry name" value="MFS_ERD6/Tret1-like"/>
</dbReference>
<keyword evidence="7" id="KW-0813">Transport</keyword>
<protein>
    <recommendedName>
        <fullName evidence="9">Major facilitator superfamily (MFS) profile domain-containing protein</fullName>
    </recommendedName>
</protein>
<dbReference type="EMBL" id="JBAMIC010000003">
    <property type="protein sequence ID" value="KAK7110857.1"/>
    <property type="molecule type" value="Genomic_DNA"/>
</dbReference>
<dbReference type="PROSITE" id="PS00217">
    <property type="entry name" value="SUGAR_TRANSPORT_2"/>
    <property type="match status" value="1"/>
</dbReference>
<sequence>MADTLDMERPLSTKYEGSIRSMVFCTLCACIGALNFGFTIGYSSPAIPSMVKHGVLKEEDAGWFGSLMTVGALFGGPLSGWFIEKLGRKRTIFLSSLPFLFGYGSMIAAQSVTYLFVGRFLTGIGSGMVTVCVPMYVAEISTKSRRGVLGSCVQLLIVIGICAAYILGLDYEWKEMAHAALVPAVLSAVGACMIPETPRWLLGRNRKVDARQALAAVRDPHADVQEELRDIEEGLDTQEEMSWSEFFGRDELKRPLFLCLVIMMCQQFSGINAIMFYTVSIFNTAIPDMAYAATVLIGLVQVFATLLACFLMDRTGRKKLLILAGIIMAVTLFAFGLYYKLSAQKLLPEVLNMWLPVVCLTLYIVGFSLGWGPIPMLIMSEIFPARGRGMAGGIAIFFNWLTGFFVTKEFMTLQAVLGQDGVFYFFGSCCVFSVWFVYKYLPETKGKSLEDIELYFLGRSTVKV</sequence>
<organism evidence="10 11">
    <name type="scientific">Littorina saxatilis</name>
    <dbReference type="NCBI Taxonomy" id="31220"/>
    <lineage>
        <taxon>Eukaryota</taxon>
        <taxon>Metazoa</taxon>
        <taxon>Spiralia</taxon>
        <taxon>Lophotrochozoa</taxon>
        <taxon>Mollusca</taxon>
        <taxon>Gastropoda</taxon>
        <taxon>Caenogastropoda</taxon>
        <taxon>Littorinimorpha</taxon>
        <taxon>Littorinoidea</taxon>
        <taxon>Littorinidae</taxon>
        <taxon>Littorina</taxon>
    </lineage>
</organism>
<evidence type="ECO:0000256" key="8">
    <source>
        <dbReference type="SAM" id="Phobius"/>
    </source>
</evidence>
<dbReference type="GO" id="GO:0051119">
    <property type="term" value="F:sugar transmembrane transporter activity"/>
    <property type="evidence" value="ECO:0007669"/>
    <property type="project" value="InterPro"/>
</dbReference>
<dbReference type="InterPro" id="IPR020846">
    <property type="entry name" value="MFS_dom"/>
</dbReference>
<dbReference type="PANTHER" id="PTHR48021">
    <property type="match status" value="1"/>
</dbReference>
<dbReference type="GO" id="GO:0005886">
    <property type="term" value="C:plasma membrane"/>
    <property type="evidence" value="ECO:0007669"/>
    <property type="project" value="UniProtKB-SubCell"/>
</dbReference>
<feature type="transmembrane region" description="Helical" evidence="8">
    <location>
        <begin position="116"/>
        <end position="136"/>
    </location>
</feature>
<feature type="transmembrane region" description="Helical" evidence="8">
    <location>
        <begin position="148"/>
        <end position="168"/>
    </location>
</feature>
<dbReference type="AlphaFoldDB" id="A0AAN9BSA0"/>
<dbReference type="PRINTS" id="PR00171">
    <property type="entry name" value="SUGRTRNSPORT"/>
</dbReference>
<feature type="transmembrane region" description="Helical" evidence="8">
    <location>
        <begin position="256"/>
        <end position="277"/>
    </location>
</feature>
<dbReference type="Pfam" id="PF00083">
    <property type="entry name" value="Sugar_tr"/>
    <property type="match status" value="1"/>
</dbReference>
<feature type="transmembrane region" description="Helical" evidence="8">
    <location>
        <begin position="21"/>
        <end position="42"/>
    </location>
</feature>
<dbReference type="InterPro" id="IPR005828">
    <property type="entry name" value="MFS_sugar_transport-like"/>
</dbReference>
<proteinExistence type="inferred from homology"/>
<feature type="transmembrane region" description="Helical" evidence="8">
    <location>
        <begin position="92"/>
        <end position="110"/>
    </location>
</feature>
<accession>A0AAN9BSA0</accession>
<evidence type="ECO:0000256" key="2">
    <source>
        <dbReference type="ARBA" id="ARBA00022475"/>
    </source>
</evidence>
<dbReference type="InterPro" id="IPR003663">
    <property type="entry name" value="Sugar/inositol_transpt"/>
</dbReference>
<comment type="similarity">
    <text evidence="7">Belongs to the major facilitator superfamily. Sugar transporter (TC 2.A.1.1) family.</text>
</comment>
<name>A0AAN9BSA0_9CAEN</name>
<feature type="transmembrane region" description="Helical" evidence="8">
    <location>
        <begin position="320"/>
        <end position="341"/>
    </location>
</feature>
<dbReference type="NCBIfam" id="TIGR00879">
    <property type="entry name" value="SP"/>
    <property type="match status" value="1"/>
</dbReference>
<dbReference type="PANTHER" id="PTHR48021:SF1">
    <property type="entry name" value="GH07001P-RELATED"/>
    <property type="match status" value="1"/>
</dbReference>
<dbReference type="InterPro" id="IPR036259">
    <property type="entry name" value="MFS_trans_sf"/>
</dbReference>
<evidence type="ECO:0000256" key="4">
    <source>
        <dbReference type="ARBA" id="ARBA00022989"/>
    </source>
</evidence>
<dbReference type="InterPro" id="IPR050549">
    <property type="entry name" value="MFS_Trehalose_Transporter"/>
</dbReference>
<evidence type="ECO:0000256" key="7">
    <source>
        <dbReference type="RuleBase" id="RU003346"/>
    </source>
</evidence>
<feature type="transmembrane region" description="Helical" evidence="8">
    <location>
        <begin position="180"/>
        <end position="202"/>
    </location>
</feature>
<feature type="transmembrane region" description="Helical" evidence="8">
    <location>
        <begin position="422"/>
        <end position="441"/>
    </location>
</feature>
<dbReference type="FunFam" id="1.20.1250.20:FF:000055">
    <property type="entry name" value="Facilitated trehalose transporter Tret1-2 homolog"/>
    <property type="match status" value="1"/>
</dbReference>
<keyword evidence="11" id="KW-1185">Reference proteome</keyword>
<reference evidence="10 11" key="1">
    <citation type="submission" date="2024-02" db="EMBL/GenBank/DDBJ databases">
        <title>Chromosome-scale genome assembly of the rough periwinkle Littorina saxatilis.</title>
        <authorList>
            <person name="De Jode A."/>
            <person name="Faria R."/>
            <person name="Formenti G."/>
            <person name="Sims Y."/>
            <person name="Smith T.P."/>
            <person name="Tracey A."/>
            <person name="Wood J.M.D."/>
            <person name="Zagrodzka Z.B."/>
            <person name="Johannesson K."/>
            <person name="Butlin R.K."/>
            <person name="Leder E.H."/>
        </authorList>
    </citation>
    <scope>NUCLEOTIDE SEQUENCE [LARGE SCALE GENOMIC DNA]</scope>
    <source>
        <strain evidence="10">Snail1</strain>
        <tissue evidence="10">Muscle</tissue>
    </source>
</reference>
<evidence type="ECO:0000256" key="5">
    <source>
        <dbReference type="ARBA" id="ARBA00023136"/>
    </source>
</evidence>
<feature type="transmembrane region" description="Helical" evidence="8">
    <location>
        <begin position="390"/>
        <end position="407"/>
    </location>
</feature>